<evidence type="ECO:0000313" key="2">
    <source>
        <dbReference type="Proteomes" id="UP000015102"/>
    </source>
</evidence>
<dbReference type="EMBL" id="CAQQ02115560">
    <property type="status" value="NOT_ANNOTATED_CDS"/>
    <property type="molecule type" value="Genomic_DNA"/>
</dbReference>
<dbReference type="AlphaFoldDB" id="T1GLR8"/>
<evidence type="ECO:0000313" key="1">
    <source>
        <dbReference type="EnsemblMetazoa" id="MESCA004481-PA"/>
    </source>
</evidence>
<organism evidence="1 2">
    <name type="scientific">Megaselia scalaris</name>
    <name type="common">Humpbacked fly</name>
    <name type="synonym">Phora scalaris</name>
    <dbReference type="NCBI Taxonomy" id="36166"/>
    <lineage>
        <taxon>Eukaryota</taxon>
        <taxon>Metazoa</taxon>
        <taxon>Ecdysozoa</taxon>
        <taxon>Arthropoda</taxon>
        <taxon>Hexapoda</taxon>
        <taxon>Insecta</taxon>
        <taxon>Pterygota</taxon>
        <taxon>Neoptera</taxon>
        <taxon>Endopterygota</taxon>
        <taxon>Diptera</taxon>
        <taxon>Brachycera</taxon>
        <taxon>Muscomorpha</taxon>
        <taxon>Platypezoidea</taxon>
        <taxon>Phoridae</taxon>
        <taxon>Megaseliini</taxon>
        <taxon>Megaselia</taxon>
    </lineage>
</organism>
<reference evidence="2" key="1">
    <citation type="submission" date="2013-02" db="EMBL/GenBank/DDBJ databases">
        <authorList>
            <person name="Hughes D."/>
        </authorList>
    </citation>
    <scope>NUCLEOTIDE SEQUENCE</scope>
    <source>
        <strain>Durham</strain>
        <strain evidence="2">NC isolate 2 -- Noor lab</strain>
    </source>
</reference>
<dbReference type="HOGENOM" id="CLU_2870165_0_0_1"/>
<dbReference type="Proteomes" id="UP000015102">
    <property type="component" value="Unassembled WGS sequence"/>
</dbReference>
<dbReference type="EnsemblMetazoa" id="MESCA004481-RA">
    <property type="protein sequence ID" value="MESCA004481-PA"/>
    <property type="gene ID" value="MESCA004481"/>
</dbReference>
<keyword evidence="2" id="KW-1185">Reference proteome</keyword>
<proteinExistence type="predicted"/>
<reference evidence="1" key="2">
    <citation type="submission" date="2015-06" db="UniProtKB">
        <authorList>
            <consortium name="EnsemblMetazoa"/>
        </authorList>
    </citation>
    <scope>IDENTIFICATION</scope>
</reference>
<dbReference type="EMBL" id="CAQQ02115559">
    <property type="status" value="NOT_ANNOTATED_CDS"/>
    <property type="molecule type" value="Genomic_DNA"/>
</dbReference>
<sequence length="64" mass="7177">MTEILASYSYACYPDIANCGRHRFIGKTKLDAESIFLEIEKVASSYGLRDNGIRPSTCSQAEER</sequence>
<accession>T1GLR8</accession>
<protein>
    <submittedName>
        <fullName evidence="1">Uncharacterized protein</fullName>
    </submittedName>
</protein>
<name>T1GLR8_MEGSC</name>